<evidence type="ECO:0000256" key="2">
    <source>
        <dbReference type="HAMAP-Rule" id="MF_00795"/>
    </source>
</evidence>
<keyword evidence="4" id="KW-1185">Reference proteome</keyword>
<dbReference type="Gene3D" id="3.20.20.380">
    <property type="entry name" value="Copper homeostasis (CutC) domain"/>
    <property type="match status" value="1"/>
</dbReference>
<dbReference type="InterPro" id="IPR036822">
    <property type="entry name" value="CutC-like_dom_sf"/>
</dbReference>
<dbReference type="Pfam" id="PF03932">
    <property type="entry name" value="CutC"/>
    <property type="match status" value="1"/>
</dbReference>
<reference evidence="4" key="1">
    <citation type="journal article" date="2019" name="Int. J. Syst. Evol. Microbiol.">
        <title>The Global Catalogue of Microorganisms (GCM) 10K type strain sequencing project: providing services to taxonomists for standard genome sequencing and annotation.</title>
        <authorList>
            <consortium name="The Broad Institute Genomics Platform"/>
            <consortium name="The Broad Institute Genome Sequencing Center for Infectious Disease"/>
            <person name="Wu L."/>
            <person name="Ma J."/>
        </authorList>
    </citation>
    <scope>NUCLEOTIDE SEQUENCE [LARGE SCALE GENOMIC DNA]</scope>
    <source>
        <strain evidence="4">CGMCC 1.12811</strain>
    </source>
</reference>
<comment type="similarity">
    <text evidence="1 2">Belongs to the CutC family.</text>
</comment>
<accession>A0ABQ1HLU3</accession>
<comment type="caution">
    <text evidence="3">The sequence shown here is derived from an EMBL/GenBank/DDBJ whole genome shotgun (WGS) entry which is preliminary data.</text>
</comment>
<gene>
    <name evidence="2 3" type="primary">cutC</name>
    <name evidence="3" type="ORF">GCM10008015_23930</name>
</gene>
<comment type="subcellular location">
    <subcellularLocation>
        <location evidence="2">Cytoplasm</location>
    </subcellularLocation>
</comment>
<dbReference type="RefSeq" id="WP_188494542.1">
    <property type="nucleotide sequence ID" value="NZ_BMGA01000006.1"/>
</dbReference>
<sequence length="241" mass="26744">MLLEICASSYQSAINAQNAGAHRIELCSELAVGGITPSYGLIKKVIENLSIPVHVLIRPRSGNFTYSEEEFEIIKTDIKLCKELGCHGIVSGVLKADNTVDVIRTQELIELSKPLSFTFHRAFDWIENSLEAVEQLVIIGANRILTSGKELKAEEGIQLLQNLAKKTQNKLLILPGGGINKENALLFKNKGFQEIHCSASKIEHLKDEGKIPMNSSTFFNENSIVHSDYDKIKNIVDLIRS</sequence>
<dbReference type="PANTHER" id="PTHR12598:SF0">
    <property type="entry name" value="COPPER HOMEOSTASIS PROTEIN CUTC HOMOLOG"/>
    <property type="match status" value="1"/>
</dbReference>
<dbReference type="Proteomes" id="UP000658793">
    <property type="component" value="Unassembled WGS sequence"/>
</dbReference>
<keyword evidence="2" id="KW-0963">Cytoplasm</keyword>
<evidence type="ECO:0000313" key="3">
    <source>
        <dbReference type="EMBL" id="GGA82418.1"/>
    </source>
</evidence>
<protein>
    <recommendedName>
        <fullName evidence="2">PF03932 family protein CutC</fullName>
    </recommendedName>
</protein>
<name>A0ABQ1HLU3_9FLAO</name>
<dbReference type="InterPro" id="IPR005627">
    <property type="entry name" value="CutC-like"/>
</dbReference>
<dbReference type="EMBL" id="BMGA01000006">
    <property type="protein sequence ID" value="GGA82418.1"/>
    <property type="molecule type" value="Genomic_DNA"/>
</dbReference>
<organism evidence="3 4">
    <name type="scientific">Flavobacterium palustre</name>
    <dbReference type="NCBI Taxonomy" id="1476463"/>
    <lineage>
        <taxon>Bacteria</taxon>
        <taxon>Pseudomonadati</taxon>
        <taxon>Bacteroidota</taxon>
        <taxon>Flavobacteriia</taxon>
        <taxon>Flavobacteriales</taxon>
        <taxon>Flavobacteriaceae</taxon>
        <taxon>Flavobacterium</taxon>
    </lineage>
</organism>
<proteinExistence type="inferred from homology"/>
<dbReference type="PANTHER" id="PTHR12598">
    <property type="entry name" value="COPPER HOMEOSTASIS PROTEIN CUTC"/>
    <property type="match status" value="1"/>
</dbReference>
<evidence type="ECO:0000256" key="1">
    <source>
        <dbReference type="ARBA" id="ARBA00007768"/>
    </source>
</evidence>
<dbReference type="SUPFAM" id="SSF110395">
    <property type="entry name" value="CutC-like"/>
    <property type="match status" value="1"/>
</dbReference>
<evidence type="ECO:0000313" key="4">
    <source>
        <dbReference type="Proteomes" id="UP000658793"/>
    </source>
</evidence>
<dbReference type="HAMAP" id="MF_00795">
    <property type="entry name" value="CutC"/>
    <property type="match status" value="1"/>
</dbReference>
<comment type="caution">
    <text evidence="2">Once thought to be involved in copper homeostasis, experiments in E.coli have shown this is not the case.</text>
</comment>